<dbReference type="Proteomes" id="UP001213000">
    <property type="component" value="Unassembled WGS sequence"/>
</dbReference>
<evidence type="ECO:0000313" key="2">
    <source>
        <dbReference type="Proteomes" id="UP001213000"/>
    </source>
</evidence>
<keyword evidence="2" id="KW-1185">Reference proteome</keyword>
<gene>
    <name evidence="1" type="ORF">NP233_g934</name>
</gene>
<reference evidence="1" key="1">
    <citation type="submission" date="2022-07" db="EMBL/GenBank/DDBJ databases">
        <title>Genome Sequence of Leucocoprinus birnbaumii.</title>
        <authorList>
            <person name="Buettner E."/>
        </authorList>
    </citation>
    <scope>NUCLEOTIDE SEQUENCE</scope>
    <source>
        <strain evidence="1">VT141</strain>
    </source>
</reference>
<accession>A0AAD5Z001</accession>
<dbReference type="AlphaFoldDB" id="A0AAD5Z001"/>
<dbReference type="EMBL" id="JANIEX010000030">
    <property type="protein sequence ID" value="KAJ3575681.1"/>
    <property type="molecule type" value="Genomic_DNA"/>
</dbReference>
<sequence>MAESFVTLCLVIDDIVYVIMDFCGPSTMCALMSVSTSMKHSVRTVLSHQISKLVAKFVDEGIEAFWRTLDESESLICGSVALAALAPHVVKPGWQPADLNILSPMIPAHKMMDCLEREMGYKRISNGAGQSDYAASVFMFYVFGKEDKRITVSQSVSGTALFPLVDAPATHQMNSISRTHLYCFYPTLLEKGVSTHTFELPTHAELKRYSKFDLDFKVRAPYSTDGECLVGCFGRWRRARALCGVGRLGWGGVELESEEWMTEAERDQRTTDNHLDFCNTHVRWQLKKFCSWPGCRR</sequence>
<protein>
    <submittedName>
        <fullName evidence="1">Uncharacterized protein</fullName>
    </submittedName>
</protein>
<proteinExistence type="predicted"/>
<evidence type="ECO:0000313" key="1">
    <source>
        <dbReference type="EMBL" id="KAJ3575681.1"/>
    </source>
</evidence>
<comment type="caution">
    <text evidence="1">The sequence shown here is derived from an EMBL/GenBank/DDBJ whole genome shotgun (WGS) entry which is preliminary data.</text>
</comment>
<name>A0AAD5Z001_9AGAR</name>
<organism evidence="1 2">
    <name type="scientific">Leucocoprinus birnbaumii</name>
    <dbReference type="NCBI Taxonomy" id="56174"/>
    <lineage>
        <taxon>Eukaryota</taxon>
        <taxon>Fungi</taxon>
        <taxon>Dikarya</taxon>
        <taxon>Basidiomycota</taxon>
        <taxon>Agaricomycotina</taxon>
        <taxon>Agaricomycetes</taxon>
        <taxon>Agaricomycetidae</taxon>
        <taxon>Agaricales</taxon>
        <taxon>Agaricineae</taxon>
        <taxon>Agaricaceae</taxon>
        <taxon>Leucocoprinus</taxon>
    </lineage>
</organism>